<dbReference type="InterPro" id="IPR002197">
    <property type="entry name" value="HTH_Fis"/>
</dbReference>
<dbReference type="Pfam" id="PF25601">
    <property type="entry name" value="AAA_lid_14"/>
    <property type="match status" value="1"/>
</dbReference>
<evidence type="ECO:0000256" key="4">
    <source>
        <dbReference type="ARBA" id="ARBA00023125"/>
    </source>
</evidence>
<dbReference type="PROSITE" id="PS00676">
    <property type="entry name" value="SIGMA54_INTERACT_2"/>
    <property type="match status" value="1"/>
</dbReference>
<reference evidence="9 10" key="1">
    <citation type="journal article" date="2015" name="Genome Announc.">
        <title>Draft Genome Sequences of Marine Isolates of Thalassomonas viridans and Thalassomonas actiniarum.</title>
        <authorList>
            <person name="Olonade I."/>
            <person name="van Zyl L.J."/>
            <person name="Trindade M."/>
        </authorList>
    </citation>
    <scope>NUCLEOTIDE SEQUENCE [LARGE SCALE GENOMIC DNA]</scope>
    <source>
        <strain evidence="9 10">A5K-106</strain>
    </source>
</reference>
<dbReference type="Pfam" id="PF00072">
    <property type="entry name" value="Response_reg"/>
    <property type="match status" value="1"/>
</dbReference>
<keyword evidence="5" id="KW-0804">Transcription</keyword>
<dbReference type="InterPro" id="IPR001789">
    <property type="entry name" value="Sig_transdc_resp-reg_receiver"/>
</dbReference>
<dbReference type="InterPro" id="IPR027417">
    <property type="entry name" value="P-loop_NTPase"/>
</dbReference>
<feature type="modified residue" description="4-aspartylphosphate" evidence="6">
    <location>
        <position position="52"/>
    </location>
</feature>
<dbReference type="InterPro" id="IPR011006">
    <property type="entry name" value="CheY-like_superfamily"/>
</dbReference>
<dbReference type="SMART" id="SM00382">
    <property type="entry name" value="AAA"/>
    <property type="match status" value="1"/>
</dbReference>
<dbReference type="PROSITE" id="PS00688">
    <property type="entry name" value="SIGMA54_INTERACT_3"/>
    <property type="match status" value="1"/>
</dbReference>
<dbReference type="GO" id="GO:0006355">
    <property type="term" value="P:regulation of DNA-templated transcription"/>
    <property type="evidence" value="ECO:0007669"/>
    <property type="project" value="InterPro"/>
</dbReference>
<dbReference type="RefSeq" id="WP_044830627.1">
    <property type="nucleotide sequence ID" value="NZ_CP059735.1"/>
</dbReference>
<dbReference type="Pfam" id="PF00158">
    <property type="entry name" value="Sigma54_activat"/>
    <property type="match status" value="1"/>
</dbReference>
<dbReference type="AlphaFoldDB" id="A0AAF0C2S1"/>
<evidence type="ECO:0000256" key="6">
    <source>
        <dbReference type="PROSITE-ProRule" id="PRU00169"/>
    </source>
</evidence>
<keyword evidence="1" id="KW-0547">Nucleotide-binding</keyword>
<dbReference type="CDD" id="cd00009">
    <property type="entry name" value="AAA"/>
    <property type="match status" value="1"/>
</dbReference>
<dbReference type="GO" id="GO:0005524">
    <property type="term" value="F:ATP binding"/>
    <property type="evidence" value="ECO:0007669"/>
    <property type="project" value="UniProtKB-KW"/>
</dbReference>
<dbReference type="Gene3D" id="1.10.8.60">
    <property type="match status" value="1"/>
</dbReference>
<dbReference type="Proteomes" id="UP000032568">
    <property type="component" value="Chromosome"/>
</dbReference>
<evidence type="ECO:0000256" key="2">
    <source>
        <dbReference type="ARBA" id="ARBA00022840"/>
    </source>
</evidence>
<keyword evidence="2" id="KW-0067">ATP-binding</keyword>
<feature type="domain" description="Sigma-54 factor interaction" evidence="7">
    <location>
        <begin position="148"/>
        <end position="369"/>
    </location>
</feature>
<dbReference type="PRINTS" id="PR01590">
    <property type="entry name" value="HTHFIS"/>
</dbReference>
<dbReference type="SUPFAM" id="SSF52172">
    <property type="entry name" value="CheY-like"/>
    <property type="match status" value="1"/>
</dbReference>
<dbReference type="GO" id="GO:0000160">
    <property type="term" value="P:phosphorelay signal transduction system"/>
    <property type="evidence" value="ECO:0007669"/>
    <property type="project" value="InterPro"/>
</dbReference>
<reference evidence="9 10" key="2">
    <citation type="journal article" date="2022" name="Mar. Drugs">
        <title>Bioassay-Guided Fractionation Leads to the Detection of Cholic Acid Generated by the Rare Thalassomonas sp.</title>
        <authorList>
            <person name="Pheiffer F."/>
            <person name="Schneider Y.K."/>
            <person name="Hansen E.H."/>
            <person name="Andersen J.H."/>
            <person name="Isaksson J."/>
            <person name="Busche T."/>
            <person name="R C."/>
            <person name="Kalinowski J."/>
            <person name="Zyl L.V."/>
            <person name="Trindade M."/>
        </authorList>
    </citation>
    <scope>NUCLEOTIDE SEQUENCE [LARGE SCALE GENOMIC DNA]</scope>
    <source>
        <strain evidence="9 10">A5K-106</strain>
    </source>
</reference>
<protein>
    <submittedName>
        <fullName evidence="9">Sigma-54-dependent Fis family transcriptional regulator</fullName>
    </submittedName>
</protein>
<name>A0AAF0C2S1_9GAMM</name>
<evidence type="ECO:0000256" key="1">
    <source>
        <dbReference type="ARBA" id="ARBA00022741"/>
    </source>
</evidence>
<dbReference type="FunFam" id="3.40.50.300:FF:000006">
    <property type="entry name" value="DNA-binding transcriptional regulator NtrC"/>
    <property type="match status" value="1"/>
</dbReference>
<dbReference type="CDD" id="cd00156">
    <property type="entry name" value="REC"/>
    <property type="match status" value="1"/>
</dbReference>
<dbReference type="SUPFAM" id="SSF52540">
    <property type="entry name" value="P-loop containing nucleoside triphosphate hydrolases"/>
    <property type="match status" value="1"/>
</dbReference>
<organism evidence="9 10">
    <name type="scientific">Thalassomonas actiniarum</name>
    <dbReference type="NCBI Taxonomy" id="485447"/>
    <lineage>
        <taxon>Bacteria</taxon>
        <taxon>Pseudomonadati</taxon>
        <taxon>Pseudomonadota</taxon>
        <taxon>Gammaproteobacteria</taxon>
        <taxon>Alteromonadales</taxon>
        <taxon>Colwelliaceae</taxon>
        <taxon>Thalassomonas</taxon>
    </lineage>
</organism>
<dbReference type="Gene3D" id="3.40.50.2300">
    <property type="match status" value="1"/>
</dbReference>
<dbReference type="Gene3D" id="1.10.10.60">
    <property type="entry name" value="Homeodomain-like"/>
    <property type="match status" value="1"/>
</dbReference>
<dbReference type="GO" id="GO:0043565">
    <property type="term" value="F:sequence-specific DNA binding"/>
    <property type="evidence" value="ECO:0007669"/>
    <property type="project" value="InterPro"/>
</dbReference>
<dbReference type="InterPro" id="IPR025944">
    <property type="entry name" value="Sigma_54_int_dom_CS"/>
</dbReference>
<dbReference type="InterPro" id="IPR009057">
    <property type="entry name" value="Homeodomain-like_sf"/>
</dbReference>
<dbReference type="PROSITE" id="PS50110">
    <property type="entry name" value="RESPONSE_REGULATORY"/>
    <property type="match status" value="1"/>
</dbReference>
<feature type="domain" description="Response regulatory" evidence="8">
    <location>
        <begin position="3"/>
        <end position="122"/>
    </location>
</feature>
<keyword evidence="6" id="KW-0597">Phosphoprotein</keyword>
<dbReference type="SMART" id="SM00448">
    <property type="entry name" value="REC"/>
    <property type="match status" value="1"/>
</dbReference>
<keyword evidence="10" id="KW-1185">Reference proteome</keyword>
<dbReference type="KEGG" id="tact:SG35_007345"/>
<sequence length="441" mass="48410">MIKVLVVDDNPDIIAALDLLLGLHGYQVLTAATKKQALMVACHQVVDLVIQDMNFGQGLTSGSEGQCLFHELRAIKPDLPVILITAWSQLETAIELVKAGAADYLQKPWNDTRLLELVECYASEGRDKHNAREHETSPGGDFKAQPQFIYQSPVMLALMADAEKVASSQVNVLITGANGSGKEKLADHLHQHSLRKSAPLIKVNMGAIPQELMEAELFGAEKGAYTGANQARKGRFEAADGGTLFLDEIGNLSLSGQMKLLRVLQTGEFERLGSNDTLKVDVRVLSATNSNLPQAIKQGEFREDLYYRLNVIELHLPELKARKADILPLAQYFIGSDYKLSDDAKQYLLACPWPGNVRELENACKRALVFAQDACIKAEDFKGVSKVNSTGSNAGNEKQQIEQVLVKHGGVIKHAATELGLSRQALYRRIEKYRIDPGLLG</sequence>
<dbReference type="InterPro" id="IPR003593">
    <property type="entry name" value="AAA+_ATPase"/>
</dbReference>
<evidence type="ECO:0000256" key="3">
    <source>
        <dbReference type="ARBA" id="ARBA00023015"/>
    </source>
</evidence>
<evidence type="ECO:0000313" key="9">
    <source>
        <dbReference type="EMBL" id="WDE00447.1"/>
    </source>
</evidence>
<dbReference type="InterPro" id="IPR002078">
    <property type="entry name" value="Sigma_54_int"/>
</dbReference>
<evidence type="ECO:0000259" key="8">
    <source>
        <dbReference type="PROSITE" id="PS50110"/>
    </source>
</evidence>
<dbReference type="PANTHER" id="PTHR32071">
    <property type="entry name" value="TRANSCRIPTIONAL REGULATORY PROTEIN"/>
    <property type="match status" value="1"/>
</dbReference>
<dbReference type="PANTHER" id="PTHR32071:SF86">
    <property type="entry name" value="TWO COMPONENT SIGNAL TRANSDUCTION SYSTEM SIGMA54-DEPENDENT RESPONSE REGULATOR FIS FAMILY"/>
    <property type="match status" value="1"/>
</dbReference>
<dbReference type="Gene3D" id="3.40.50.300">
    <property type="entry name" value="P-loop containing nucleotide triphosphate hydrolases"/>
    <property type="match status" value="1"/>
</dbReference>
<dbReference type="InterPro" id="IPR058031">
    <property type="entry name" value="AAA_lid_NorR"/>
</dbReference>
<dbReference type="InterPro" id="IPR025943">
    <property type="entry name" value="Sigma_54_int_dom_ATP-bd_2"/>
</dbReference>
<gene>
    <name evidence="9" type="ORF">SG35_007345</name>
</gene>
<dbReference type="PROSITE" id="PS50045">
    <property type="entry name" value="SIGMA54_INTERACT_4"/>
    <property type="match status" value="1"/>
</dbReference>
<keyword evidence="4" id="KW-0238">DNA-binding</keyword>
<proteinExistence type="predicted"/>
<evidence type="ECO:0000259" key="7">
    <source>
        <dbReference type="PROSITE" id="PS50045"/>
    </source>
</evidence>
<accession>A0AAF0C2S1</accession>
<keyword evidence="3" id="KW-0805">Transcription regulation</keyword>
<evidence type="ECO:0000313" key="10">
    <source>
        <dbReference type="Proteomes" id="UP000032568"/>
    </source>
</evidence>
<dbReference type="SUPFAM" id="SSF46689">
    <property type="entry name" value="Homeodomain-like"/>
    <property type="match status" value="1"/>
</dbReference>
<dbReference type="Pfam" id="PF02954">
    <property type="entry name" value="HTH_8"/>
    <property type="match status" value="1"/>
</dbReference>
<evidence type="ECO:0000256" key="5">
    <source>
        <dbReference type="ARBA" id="ARBA00023163"/>
    </source>
</evidence>
<dbReference type="EMBL" id="CP059735">
    <property type="protein sequence ID" value="WDE00447.1"/>
    <property type="molecule type" value="Genomic_DNA"/>
</dbReference>